<reference evidence="1 2" key="1">
    <citation type="submission" date="2018-11" db="EMBL/GenBank/DDBJ databases">
        <authorList>
            <consortium name="Pathogen Informatics"/>
        </authorList>
    </citation>
    <scope>NUCLEOTIDE SEQUENCE [LARGE SCALE GENOMIC DNA]</scope>
    <source>
        <strain evidence="1 2">Zambia</strain>
    </source>
</reference>
<accession>A0A183M390</accession>
<gene>
    <name evidence="1" type="ORF">SMRZ_LOCUS10515</name>
</gene>
<organism evidence="1 2">
    <name type="scientific">Schistosoma margrebowiei</name>
    <dbReference type="NCBI Taxonomy" id="48269"/>
    <lineage>
        <taxon>Eukaryota</taxon>
        <taxon>Metazoa</taxon>
        <taxon>Spiralia</taxon>
        <taxon>Lophotrochozoa</taxon>
        <taxon>Platyhelminthes</taxon>
        <taxon>Trematoda</taxon>
        <taxon>Digenea</taxon>
        <taxon>Strigeidida</taxon>
        <taxon>Schistosomatoidea</taxon>
        <taxon>Schistosomatidae</taxon>
        <taxon>Schistosoma</taxon>
    </lineage>
</organism>
<dbReference type="Proteomes" id="UP000277204">
    <property type="component" value="Unassembled WGS sequence"/>
</dbReference>
<name>A0A183M390_9TREM</name>
<sequence length="219" mass="24394">MSATLSSSMNLSNILLLLVHINLLFMLTIHTAQSTLDLTSDISSTTYNNVSTGIKLVHSESTSDFSCKNKLLNVEIQNNLSKIDHIDTASKPAGKSFSDIAFQKYDTRSQISLNNLSGNMKEWPPYSSITAPVSPGGLQKENHKTLSGTSIPFHSCRIGRLIISPDGDEANELKPFTYQMSHKLYSGPSKTENENQISMFLNYMYTPTVYFVMKQQIRT</sequence>
<proteinExistence type="predicted"/>
<dbReference type="STRING" id="48269.A0A183M390"/>
<evidence type="ECO:0000313" key="2">
    <source>
        <dbReference type="Proteomes" id="UP000277204"/>
    </source>
</evidence>
<dbReference type="EMBL" id="UZAI01005475">
    <property type="protein sequence ID" value="VDO90688.1"/>
    <property type="molecule type" value="Genomic_DNA"/>
</dbReference>
<protein>
    <submittedName>
        <fullName evidence="1">Uncharacterized protein</fullName>
    </submittedName>
</protein>
<dbReference type="AlphaFoldDB" id="A0A183M390"/>
<keyword evidence="2" id="KW-1185">Reference proteome</keyword>
<evidence type="ECO:0000313" key="1">
    <source>
        <dbReference type="EMBL" id="VDO90688.1"/>
    </source>
</evidence>